<keyword evidence="2" id="KW-0472">Membrane</keyword>
<dbReference type="Proteomes" id="UP000199645">
    <property type="component" value="Unassembled WGS sequence"/>
</dbReference>
<accession>A0A1I2EMJ7</accession>
<dbReference type="AlphaFoldDB" id="A0A1I2EMJ7"/>
<sequence length="354" mass="36891">MDDLNRMLAQTLRDAADDAPAGVGLLGSVHERSRRYRRRRLVTVTAAAAVAAVVAAGIPVVTMLAARPRSVTPPAASGPAVTGPAVTGVPSGPAPSSAPPSAGRPQNRSPSSTGGGTTVTFGEGWTAPVFPYTLPATDGMSAPVASMDGGSLRAFFEATEDREHADVTITLSDREPSFTGDAAETPRQVRGHAGTLRTVDVTPAKQLTLYWKESPGRWLRLDTDDTYTPDQVVQLAGSIRAAAIAVPPPFDLDLSPKGLATETVTASRMVFRAPGGGVVSTVLRKRRQLTGVNEKVGGHDAVLTRQAGQVSLSIDVADWDATLQITVGGGLTVSDADLLRYAAGIRILDRSDPE</sequence>
<dbReference type="EMBL" id="FONV01000004">
    <property type="protein sequence ID" value="SFE94019.1"/>
    <property type="molecule type" value="Genomic_DNA"/>
</dbReference>
<dbReference type="RefSeq" id="WP_093613492.1">
    <property type="nucleotide sequence ID" value="NZ_BOMT01000096.1"/>
</dbReference>
<protein>
    <submittedName>
        <fullName evidence="3">Uncharacterized protein</fullName>
    </submittedName>
</protein>
<name>A0A1I2EMJ7_9ACTN</name>
<keyword evidence="4" id="KW-1185">Reference proteome</keyword>
<keyword evidence="2" id="KW-1133">Transmembrane helix</keyword>
<feature type="region of interest" description="Disordered" evidence="1">
    <location>
        <begin position="70"/>
        <end position="122"/>
    </location>
</feature>
<proteinExistence type="predicted"/>
<evidence type="ECO:0000256" key="1">
    <source>
        <dbReference type="SAM" id="MobiDB-lite"/>
    </source>
</evidence>
<reference evidence="3 4" key="1">
    <citation type="submission" date="2016-10" db="EMBL/GenBank/DDBJ databases">
        <authorList>
            <person name="de Groot N.N."/>
        </authorList>
    </citation>
    <scope>NUCLEOTIDE SEQUENCE [LARGE SCALE GENOMIC DNA]</scope>
    <source>
        <strain evidence="3 4">DSM 43019</strain>
    </source>
</reference>
<evidence type="ECO:0000256" key="2">
    <source>
        <dbReference type="SAM" id="Phobius"/>
    </source>
</evidence>
<evidence type="ECO:0000313" key="3">
    <source>
        <dbReference type="EMBL" id="SFE94019.1"/>
    </source>
</evidence>
<feature type="transmembrane region" description="Helical" evidence="2">
    <location>
        <begin position="41"/>
        <end position="66"/>
    </location>
</feature>
<evidence type="ECO:0000313" key="4">
    <source>
        <dbReference type="Proteomes" id="UP000199645"/>
    </source>
</evidence>
<dbReference type="STRING" id="35752.SAMN05421541_104581"/>
<gene>
    <name evidence="3" type="ORF">SAMN05421541_104581</name>
</gene>
<dbReference type="OrthoDB" id="3288309at2"/>
<keyword evidence="2" id="KW-0812">Transmembrane</keyword>
<organism evidence="3 4">
    <name type="scientific">Actinoplanes philippinensis</name>
    <dbReference type="NCBI Taxonomy" id="35752"/>
    <lineage>
        <taxon>Bacteria</taxon>
        <taxon>Bacillati</taxon>
        <taxon>Actinomycetota</taxon>
        <taxon>Actinomycetes</taxon>
        <taxon>Micromonosporales</taxon>
        <taxon>Micromonosporaceae</taxon>
        <taxon>Actinoplanes</taxon>
    </lineage>
</organism>